<accession>A0ABM1EZC6</accession>
<dbReference type="InterPro" id="IPR026091">
    <property type="entry name" value="HPS4"/>
</dbReference>
<name>A0ABM1EZC6_PRICU</name>
<dbReference type="PANTHER" id="PTHR14407">
    <property type="entry name" value="HERMANSKY-PUDLAK SYNDROME 4 PROTEIN LIGHT-EAR PROTEIN-RELATED"/>
    <property type="match status" value="1"/>
</dbReference>
<gene>
    <name evidence="3" type="primary">LOC106817397</name>
</gene>
<dbReference type="RefSeq" id="XP_014677547.1">
    <property type="nucleotide sequence ID" value="XM_014822061.1"/>
</dbReference>
<dbReference type="Proteomes" id="UP000695022">
    <property type="component" value="Unplaced"/>
</dbReference>
<dbReference type="PANTHER" id="PTHR14407:SF9">
    <property type="entry name" value="BLOC-3 COMPLEX MEMBER HPS4"/>
    <property type="match status" value="1"/>
</dbReference>
<keyword evidence="2" id="KW-1185">Reference proteome</keyword>
<protein>
    <submittedName>
        <fullName evidence="3">Uncharacterized protein LOC106817397</fullName>
    </submittedName>
</protein>
<organism evidence="2 3">
    <name type="scientific">Priapulus caudatus</name>
    <name type="common">Priapulid worm</name>
    <dbReference type="NCBI Taxonomy" id="37621"/>
    <lineage>
        <taxon>Eukaryota</taxon>
        <taxon>Metazoa</taxon>
        <taxon>Ecdysozoa</taxon>
        <taxon>Scalidophora</taxon>
        <taxon>Priapulida</taxon>
        <taxon>Priapulimorpha</taxon>
        <taxon>Priapulimorphida</taxon>
        <taxon>Priapulidae</taxon>
        <taxon>Priapulus</taxon>
    </lineage>
</organism>
<feature type="compositionally biased region" description="Polar residues" evidence="1">
    <location>
        <begin position="86"/>
        <end position="102"/>
    </location>
</feature>
<feature type="compositionally biased region" description="Polar residues" evidence="1">
    <location>
        <begin position="58"/>
        <end position="79"/>
    </location>
</feature>
<reference evidence="3" key="1">
    <citation type="submission" date="2025-08" db="UniProtKB">
        <authorList>
            <consortium name="RefSeq"/>
        </authorList>
    </citation>
    <scope>IDENTIFICATION</scope>
</reference>
<evidence type="ECO:0000313" key="2">
    <source>
        <dbReference type="Proteomes" id="UP000695022"/>
    </source>
</evidence>
<evidence type="ECO:0000256" key="1">
    <source>
        <dbReference type="SAM" id="MobiDB-lite"/>
    </source>
</evidence>
<dbReference type="GeneID" id="106817397"/>
<feature type="region of interest" description="Disordered" evidence="1">
    <location>
        <begin position="47"/>
        <end position="102"/>
    </location>
</feature>
<evidence type="ECO:0000313" key="3">
    <source>
        <dbReference type="RefSeq" id="XP_014677547.1"/>
    </source>
</evidence>
<proteinExistence type="predicted"/>
<feature type="region of interest" description="Disordered" evidence="1">
    <location>
        <begin position="151"/>
        <end position="188"/>
    </location>
</feature>
<sequence>MTCAGVEVTSPGAEMTCAGVEVTSEGEGVTCAGVEVKSADIEITSTGDKMTSTDDKVTSTGDEVTSTGDEVTSTGVEMTSTDDKVTSTGVEMTSTGDKVTSTGVEMTSTGVEMTSAGVDRITAGHRAAVTDDGLQVAAAFTADASDVFMTSTPRTRRRGSVDAASPAPRGSPRWSVRRTRSDATPGYRRGASFDDSYPGFRAAELLAAPCAGLTNVCLYVQGVKEMALVLLLDPQACSLQSTAEALYKLATAQLESLDAVLKKVLQNTSSYTGPDHRWLVYDDSEWSLQGEPLEPVYEEDRAFSNLALWLHGEYSENENVNQVTCRTGHHHVVSRRVDDQETFLSPRQCDGKPFSSAPSLSAAHLQMELESGRLLQEEHGIVLL</sequence>